<dbReference type="InterPro" id="IPR028098">
    <property type="entry name" value="Glyco_trans_4-like_N"/>
</dbReference>
<dbReference type="PANTHER" id="PTHR45947">
    <property type="entry name" value="SULFOQUINOVOSYL TRANSFERASE SQD2"/>
    <property type="match status" value="1"/>
</dbReference>
<dbReference type="RefSeq" id="WP_262580468.1">
    <property type="nucleotide sequence ID" value="NZ_JAOQJV010000001.1"/>
</dbReference>
<dbReference type="Proteomes" id="UP001207605">
    <property type="component" value="Unassembled WGS sequence"/>
</dbReference>
<sequence length="401" mass="45710">MKILTITAQKPHSTGSGFYLTEMVKGFATLGHEQAVLAGVYREDTVDFPTGTVFYPVYFKTEELPFPIAGMSDEMPYESTIYGQMNEDMLERFKASFASSIRKAAEEFRPDLVICHHLYLVTSIAREVLPECRVCGFCHNTDLRQMKKIPLEREYIRTQIPKLDAVYALHEEQKKEIMEIYPVEETKITVVGSGYNASVFHRLSQPEVSEEKNDKHSYRIIYVGKIAEKKGVESLVRSLQYLHMNTDELEVDLVGGTGNHEEYQRILRLAEESRYPVHLLGRLSQADLVASYNRSDLFVLASYSEGLPLTIIEAMACGCKVIVTDLPGIRPWVSANVENAPILYLEPPEMVNTDDPVSDSLEKFEKRLAQLIEESRKMPYQGVPDLSRISWENICRKVLCY</sequence>
<dbReference type="InterPro" id="IPR050194">
    <property type="entry name" value="Glycosyltransferase_grp1"/>
</dbReference>
<dbReference type="EMBL" id="JAOQJV010000001">
    <property type="protein sequence ID" value="MCU6698643.1"/>
    <property type="molecule type" value="Genomic_DNA"/>
</dbReference>
<evidence type="ECO:0000313" key="4">
    <source>
        <dbReference type="Proteomes" id="UP001207605"/>
    </source>
</evidence>
<evidence type="ECO:0000313" key="3">
    <source>
        <dbReference type="EMBL" id="MCU6698643.1"/>
    </source>
</evidence>
<reference evidence="3 4" key="1">
    <citation type="journal article" date="2021" name="ISME Commun">
        <title>Automated analysis of genomic sequences facilitates high-throughput and comprehensive description of bacteria.</title>
        <authorList>
            <person name="Hitch T.C.A."/>
        </authorList>
    </citation>
    <scope>NUCLEOTIDE SEQUENCE [LARGE SCALE GENOMIC DNA]</scope>
    <source>
        <strain evidence="3 4">Sanger_02</strain>
    </source>
</reference>
<gene>
    <name evidence="3" type="ORF">OCV65_00070</name>
</gene>
<dbReference type="InterPro" id="IPR001296">
    <property type="entry name" value="Glyco_trans_1"/>
</dbReference>
<dbReference type="Pfam" id="PF13439">
    <property type="entry name" value="Glyco_transf_4"/>
    <property type="match status" value="1"/>
</dbReference>
<organism evidence="3 4">
    <name type="scientific">Dorea ammoniilytica</name>
    <dbReference type="NCBI Taxonomy" id="2981788"/>
    <lineage>
        <taxon>Bacteria</taxon>
        <taxon>Bacillati</taxon>
        <taxon>Bacillota</taxon>
        <taxon>Clostridia</taxon>
        <taxon>Lachnospirales</taxon>
        <taxon>Lachnospiraceae</taxon>
        <taxon>Dorea</taxon>
    </lineage>
</organism>
<comment type="caution">
    <text evidence="3">The sequence shown here is derived from an EMBL/GenBank/DDBJ whole genome shotgun (WGS) entry which is preliminary data.</text>
</comment>
<proteinExistence type="predicted"/>
<protein>
    <submittedName>
        <fullName evidence="3">Glycosyltransferase family 4 protein</fullName>
    </submittedName>
</protein>
<dbReference type="SUPFAM" id="SSF53756">
    <property type="entry name" value="UDP-Glycosyltransferase/glycogen phosphorylase"/>
    <property type="match status" value="1"/>
</dbReference>
<keyword evidence="4" id="KW-1185">Reference proteome</keyword>
<evidence type="ECO:0000259" key="1">
    <source>
        <dbReference type="Pfam" id="PF00534"/>
    </source>
</evidence>
<dbReference type="Pfam" id="PF00534">
    <property type="entry name" value="Glycos_transf_1"/>
    <property type="match status" value="1"/>
</dbReference>
<feature type="domain" description="Glycosyl transferase family 1" evidence="1">
    <location>
        <begin position="211"/>
        <end position="337"/>
    </location>
</feature>
<evidence type="ECO:0000259" key="2">
    <source>
        <dbReference type="Pfam" id="PF13439"/>
    </source>
</evidence>
<accession>A0ABT2S208</accession>
<dbReference type="PANTHER" id="PTHR45947:SF3">
    <property type="entry name" value="SULFOQUINOVOSYL TRANSFERASE SQD2"/>
    <property type="match status" value="1"/>
</dbReference>
<name>A0ABT2S208_9FIRM</name>
<dbReference type="Gene3D" id="3.40.50.2000">
    <property type="entry name" value="Glycogen Phosphorylase B"/>
    <property type="match status" value="2"/>
</dbReference>
<dbReference type="CDD" id="cd03801">
    <property type="entry name" value="GT4_PimA-like"/>
    <property type="match status" value="1"/>
</dbReference>
<feature type="domain" description="Glycosyltransferase subfamily 4-like N-terminal" evidence="2">
    <location>
        <begin position="15"/>
        <end position="197"/>
    </location>
</feature>